<organism evidence="1 2">
    <name type="scientific">Caballeronia udeis</name>
    <dbReference type="NCBI Taxonomy" id="1232866"/>
    <lineage>
        <taxon>Bacteria</taxon>
        <taxon>Pseudomonadati</taxon>
        <taxon>Pseudomonadota</taxon>
        <taxon>Betaproteobacteria</taxon>
        <taxon>Burkholderiales</taxon>
        <taxon>Burkholderiaceae</taxon>
        <taxon>Caballeronia</taxon>
    </lineage>
</organism>
<evidence type="ECO:0000313" key="1">
    <source>
        <dbReference type="EMBL" id="MFK4441195.1"/>
    </source>
</evidence>
<dbReference type="GO" id="GO:0016853">
    <property type="term" value="F:isomerase activity"/>
    <property type="evidence" value="ECO:0007669"/>
    <property type="project" value="UniProtKB-KW"/>
</dbReference>
<dbReference type="Proteomes" id="UP001620514">
    <property type="component" value="Unassembled WGS sequence"/>
</dbReference>
<protein>
    <submittedName>
        <fullName evidence="1">4-oxalocrotonate tautomerase</fullName>
        <ecNumber evidence="1">5.3.2.6</ecNumber>
    </submittedName>
</protein>
<dbReference type="Gene3D" id="3.30.429.10">
    <property type="entry name" value="Macrophage Migration Inhibitory Factor"/>
    <property type="match status" value="2"/>
</dbReference>
<comment type="caution">
    <text evidence="1">The sequence shown here is derived from an EMBL/GenBank/DDBJ whole genome shotgun (WGS) entry which is preliminary data.</text>
</comment>
<proteinExistence type="predicted"/>
<dbReference type="RefSeq" id="WP_404604939.1">
    <property type="nucleotide sequence ID" value="NZ_JBIYDN010000003.1"/>
</dbReference>
<name>A0ABW8MC05_9BURK</name>
<reference evidence="1 2" key="1">
    <citation type="submission" date="2024-10" db="EMBL/GenBank/DDBJ databases">
        <authorList>
            <person name="Deangelis K."/>
            <person name="Huntemann M."/>
            <person name="Clum A."/>
            <person name="Wang J."/>
            <person name="Palaniappan K."/>
            <person name="Ritter S."/>
            <person name="Chen I.-M."/>
            <person name="Stamatis D."/>
            <person name="Reddy T."/>
            <person name="O'Malley R."/>
            <person name="Daum C."/>
            <person name="Ng V."/>
            <person name="Ivanova N."/>
            <person name="Kyrpides N."/>
            <person name="Woyke T."/>
        </authorList>
    </citation>
    <scope>NUCLEOTIDE SEQUENCE [LARGE SCALE GENOMIC DNA]</scope>
    <source>
        <strain evidence="1 2">GAS97</strain>
    </source>
</reference>
<evidence type="ECO:0000313" key="2">
    <source>
        <dbReference type="Proteomes" id="UP001620514"/>
    </source>
</evidence>
<sequence length="140" mass="15507">MPGITLKLSGVSNPSLSRRLADELTTLTCSLLDKKPGQTMVMIQYVAHDEWFIDRRSLTEWGKNSFRLEVTITDETNTRLQKAAYHRAAFELLSSVIGNVHPHSNVHLIDCGAAAYGYGGLTQEYRYQHDGGPEARTAGA</sequence>
<gene>
    <name evidence="1" type="ORF">ABH943_001206</name>
</gene>
<keyword evidence="2" id="KW-1185">Reference proteome</keyword>
<dbReference type="EMBL" id="JBIYDN010000003">
    <property type="protein sequence ID" value="MFK4441195.1"/>
    <property type="molecule type" value="Genomic_DNA"/>
</dbReference>
<reference evidence="1 2" key="2">
    <citation type="submission" date="2024-11" db="EMBL/GenBank/DDBJ databases">
        <title>Using genomics to understand microbial adaptation to soil warming.</title>
        <authorList>
            <person name="Deangelis K.M. PhD."/>
        </authorList>
    </citation>
    <scope>NUCLEOTIDE SEQUENCE [LARGE SCALE GENOMIC DNA]</scope>
    <source>
        <strain evidence="1 2">GAS97</strain>
    </source>
</reference>
<dbReference type="SUPFAM" id="SSF55331">
    <property type="entry name" value="Tautomerase/MIF"/>
    <property type="match status" value="1"/>
</dbReference>
<keyword evidence="1" id="KW-0413">Isomerase</keyword>
<accession>A0ABW8MC05</accession>
<dbReference type="InterPro" id="IPR014347">
    <property type="entry name" value="Tautomerase/MIF_sf"/>
</dbReference>
<dbReference type="EC" id="5.3.2.6" evidence="1"/>